<evidence type="ECO:0000256" key="5">
    <source>
        <dbReference type="ARBA" id="ARBA00023136"/>
    </source>
</evidence>
<proteinExistence type="predicted"/>
<keyword evidence="2" id="KW-1003">Cell membrane</keyword>
<dbReference type="Proteomes" id="UP000500767">
    <property type="component" value="Chromosome"/>
</dbReference>
<dbReference type="GO" id="GO:0005886">
    <property type="term" value="C:plasma membrane"/>
    <property type="evidence" value="ECO:0007669"/>
    <property type="project" value="UniProtKB-SubCell"/>
</dbReference>
<evidence type="ECO:0000256" key="4">
    <source>
        <dbReference type="ARBA" id="ARBA00022989"/>
    </source>
</evidence>
<evidence type="ECO:0008006" key="9">
    <source>
        <dbReference type="Google" id="ProtNLM"/>
    </source>
</evidence>
<feature type="transmembrane region" description="Helical" evidence="6">
    <location>
        <begin position="186"/>
        <end position="208"/>
    </location>
</feature>
<evidence type="ECO:0000313" key="7">
    <source>
        <dbReference type="EMBL" id="QKE91725.1"/>
    </source>
</evidence>
<keyword evidence="3 6" id="KW-0812">Transmembrane</keyword>
<evidence type="ECO:0000256" key="3">
    <source>
        <dbReference type="ARBA" id="ARBA00022692"/>
    </source>
</evidence>
<evidence type="ECO:0000313" key="8">
    <source>
        <dbReference type="Proteomes" id="UP000500767"/>
    </source>
</evidence>
<feature type="transmembrane region" description="Helical" evidence="6">
    <location>
        <begin position="373"/>
        <end position="393"/>
    </location>
</feature>
<dbReference type="PANTHER" id="PTHR30250:SF11">
    <property type="entry name" value="O-ANTIGEN TRANSPORTER-RELATED"/>
    <property type="match status" value="1"/>
</dbReference>
<dbReference type="InterPro" id="IPR050833">
    <property type="entry name" value="Poly_Biosynth_Transport"/>
</dbReference>
<keyword evidence="4 6" id="KW-1133">Transmembrane helix</keyword>
<sequence>MQSIVAPERPAAKLWLKATRQYGWLMADQAVFALTNLVLNVLFAHWLTPVEYGRFGITFSGFILLSVLHWYVVVEPLLVESARIAPDRLRSYITTLVRAHLILLAVASVLGALAWLTGTLLGRPDLGLGVATAIGCGCALLTLATARRLCLAFLTAAISALVGLLYLFAATATAWVLYFAGAISWFALWVVMSGWSLVCATIICAILLSRTVPGRPYRMAELVRATSPFVPWGSASAGFSWVRSDGIYVVLALFQGLASVAGTRAVVTLNAPVVQLNSALMATWIVDFGRRGRGSTRALRRTVLQRALFYAAAALPIVVLAGFVAGPVMHLVFRGKFDAGAWLMPVFLLSYALNGIEGMLTSAMKASGIFRDAYLPHMVGSVGVGIAALALIPRAGAPGAAAAVLTGAIAGLAAAAFLFARECRRNV</sequence>
<feature type="transmembrane region" description="Helical" evidence="6">
    <location>
        <begin position="95"/>
        <end position="116"/>
    </location>
</feature>
<keyword evidence="8" id="KW-1185">Reference proteome</keyword>
<dbReference type="AlphaFoldDB" id="A0A6M8HU33"/>
<accession>A0A6M8HU33</accession>
<feature type="transmembrane region" description="Helical" evidence="6">
    <location>
        <begin position="22"/>
        <end position="46"/>
    </location>
</feature>
<evidence type="ECO:0000256" key="2">
    <source>
        <dbReference type="ARBA" id="ARBA00022475"/>
    </source>
</evidence>
<keyword evidence="5 6" id="KW-0472">Membrane</keyword>
<feature type="transmembrane region" description="Helical" evidence="6">
    <location>
        <begin position="128"/>
        <end position="146"/>
    </location>
</feature>
<gene>
    <name evidence="7" type="ORF">HN018_18310</name>
</gene>
<protein>
    <recommendedName>
        <fullName evidence="9">Polysaccharide biosynthesis protein</fullName>
    </recommendedName>
</protein>
<feature type="transmembrane region" description="Helical" evidence="6">
    <location>
        <begin position="339"/>
        <end position="361"/>
    </location>
</feature>
<evidence type="ECO:0000256" key="1">
    <source>
        <dbReference type="ARBA" id="ARBA00004651"/>
    </source>
</evidence>
<comment type="subcellular location">
    <subcellularLocation>
        <location evidence="1">Cell membrane</location>
        <topology evidence="1">Multi-pass membrane protein</topology>
    </subcellularLocation>
</comment>
<dbReference type="EMBL" id="CP053708">
    <property type="protein sequence ID" value="QKE91725.1"/>
    <property type="molecule type" value="Genomic_DNA"/>
</dbReference>
<organism evidence="7 8">
    <name type="scientific">Lichenicola cladoniae</name>
    <dbReference type="NCBI Taxonomy" id="1484109"/>
    <lineage>
        <taxon>Bacteria</taxon>
        <taxon>Pseudomonadati</taxon>
        <taxon>Pseudomonadota</taxon>
        <taxon>Alphaproteobacteria</taxon>
        <taxon>Acetobacterales</taxon>
        <taxon>Acetobacteraceae</taxon>
        <taxon>Lichenicola</taxon>
    </lineage>
</organism>
<dbReference type="RefSeq" id="WP_171835179.1">
    <property type="nucleotide sequence ID" value="NZ_CP053708.1"/>
</dbReference>
<feature type="transmembrane region" description="Helical" evidence="6">
    <location>
        <begin position="307"/>
        <end position="333"/>
    </location>
</feature>
<feature type="transmembrane region" description="Helical" evidence="6">
    <location>
        <begin position="153"/>
        <end position="180"/>
    </location>
</feature>
<feature type="transmembrane region" description="Helical" evidence="6">
    <location>
        <begin position="52"/>
        <end position="74"/>
    </location>
</feature>
<dbReference type="KEGG" id="lck:HN018_18310"/>
<evidence type="ECO:0000256" key="6">
    <source>
        <dbReference type="SAM" id="Phobius"/>
    </source>
</evidence>
<dbReference type="PANTHER" id="PTHR30250">
    <property type="entry name" value="PST FAMILY PREDICTED COLANIC ACID TRANSPORTER"/>
    <property type="match status" value="1"/>
</dbReference>
<reference evidence="7 8" key="1">
    <citation type="journal article" date="2014" name="World J. Microbiol. Biotechnol.">
        <title>Biodiversity and physiological characteristics of Antarctic and Arctic lichens-associated bacteria.</title>
        <authorList>
            <person name="Lee Y.M."/>
            <person name="Kim E.H."/>
            <person name="Lee H.K."/>
            <person name="Hong S.G."/>
        </authorList>
    </citation>
    <scope>NUCLEOTIDE SEQUENCE [LARGE SCALE GENOMIC DNA]</scope>
    <source>
        <strain evidence="7 8">PAMC 26569</strain>
    </source>
</reference>
<name>A0A6M8HU33_9PROT</name>
<feature type="transmembrane region" description="Helical" evidence="6">
    <location>
        <begin position="399"/>
        <end position="420"/>
    </location>
</feature>